<dbReference type="GO" id="GO:0000287">
    <property type="term" value="F:magnesium ion binding"/>
    <property type="evidence" value="ECO:0007669"/>
    <property type="project" value="TreeGrafter"/>
</dbReference>
<dbReference type="EC" id="4.2.1.90" evidence="5"/>
<dbReference type="InterPro" id="IPR029065">
    <property type="entry name" value="Enolase_C-like"/>
</dbReference>
<evidence type="ECO:0000256" key="2">
    <source>
        <dbReference type="ARBA" id="ARBA00022723"/>
    </source>
</evidence>
<dbReference type="SUPFAM" id="SSF54826">
    <property type="entry name" value="Enolase N-terminal domain-like"/>
    <property type="match status" value="1"/>
</dbReference>
<dbReference type="EMBL" id="CP029803">
    <property type="protein sequence ID" value="AWT59784.1"/>
    <property type="molecule type" value="Genomic_DNA"/>
</dbReference>
<dbReference type="Pfam" id="PF02746">
    <property type="entry name" value="MR_MLE_N"/>
    <property type="match status" value="1"/>
</dbReference>
<protein>
    <submittedName>
        <fullName evidence="5">L-rhamnonate dehydratase</fullName>
        <ecNumber evidence="5">4.2.1.90</ecNumber>
    </submittedName>
</protein>
<dbReference type="KEGG" id="mtar:DF168_00979"/>
<dbReference type="Pfam" id="PF13378">
    <property type="entry name" value="MR_MLE_C"/>
    <property type="match status" value="1"/>
</dbReference>
<dbReference type="PANTHER" id="PTHR13794:SF58">
    <property type="entry name" value="MITOCHONDRIAL ENOLASE SUPERFAMILY MEMBER 1"/>
    <property type="match status" value="1"/>
</dbReference>
<dbReference type="SFLD" id="SFLDS00001">
    <property type="entry name" value="Enolase"/>
    <property type="match status" value="1"/>
</dbReference>
<accession>A0A2Z4AHN5</accession>
<dbReference type="GO" id="GO:0050032">
    <property type="term" value="F:L-rhamnonate dehydratase activity"/>
    <property type="evidence" value="ECO:0007669"/>
    <property type="project" value="UniProtKB-EC"/>
</dbReference>
<proteinExistence type="predicted"/>
<evidence type="ECO:0000256" key="3">
    <source>
        <dbReference type="ARBA" id="ARBA00022842"/>
    </source>
</evidence>
<dbReference type="AlphaFoldDB" id="A0A2Z4AHN5"/>
<keyword evidence="5" id="KW-0456">Lyase</keyword>
<dbReference type="PROSITE" id="PS00908">
    <property type="entry name" value="MR_MLE_1"/>
    <property type="match status" value="1"/>
</dbReference>
<keyword evidence="3" id="KW-0460">Magnesium</keyword>
<name>A0A2Z4AHN5_9BACT</name>
<feature type="domain" description="Mandelate racemase/muconate lactonizing enzyme C-terminal" evidence="4">
    <location>
        <begin position="162"/>
        <end position="262"/>
    </location>
</feature>
<evidence type="ECO:0000313" key="5">
    <source>
        <dbReference type="EMBL" id="AWT59784.1"/>
    </source>
</evidence>
<dbReference type="InterPro" id="IPR046945">
    <property type="entry name" value="RHMD-like"/>
</dbReference>
<reference evidence="5 6" key="1">
    <citation type="submission" date="2018-06" db="EMBL/GenBank/DDBJ databases">
        <title>Draft Genome Sequence of a Novel Marine Bacterium Related to the Verrucomicrobia.</title>
        <authorList>
            <person name="Vosseberg J."/>
            <person name="Martijn J."/>
            <person name="Ettema T.J.G."/>
        </authorList>
    </citation>
    <scope>NUCLEOTIDE SEQUENCE [LARGE SCALE GENOMIC DNA]</scope>
    <source>
        <strain evidence="5">TARA_B100001123</strain>
    </source>
</reference>
<comment type="cofactor">
    <cofactor evidence="1">
        <name>Mg(2+)</name>
        <dbReference type="ChEBI" id="CHEBI:18420"/>
    </cofactor>
</comment>
<dbReference type="SFLD" id="SFLDG00179">
    <property type="entry name" value="mandelate_racemase"/>
    <property type="match status" value="1"/>
</dbReference>
<dbReference type="GO" id="GO:0016052">
    <property type="term" value="P:carbohydrate catabolic process"/>
    <property type="evidence" value="ECO:0007669"/>
    <property type="project" value="TreeGrafter"/>
</dbReference>
<dbReference type="InterPro" id="IPR036849">
    <property type="entry name" value="Enolase-like_C_sf"/>
</dbReference>
<evidence type="ECO:0000313" key="6">
    <source>
        <dbReference type="Proteomes" id="UP000247465"/>
    </source>
</evidence>
<dbReference type="Proteomes" id="UP000247465">
    <property type="component" value="Chromosome"/>
</dbReference>
<dbReference type="InterPro" id="IPR013341">
    <property type="entry name" value="Mandelate_racemase_N_dom"/>
</dbReference>
<dbReference type="PANTHER" id="PTHR13794">
    <property type="entry name" value="ENOLASE SUPERFAMILY, MANDELATE RACEMASE"/>
    <property type="match status" value="1"/>
</dbReference>
<dbReference type="SUPFAM" id="SSF51604">
    <property type="entry name" value="Enolase C-terminal domain-like"/>
    <property type="match status" value="1"/>
</dbReference>
<dbReference type="Gene3D" id="3.20.20.120">
    <property type="entry name" value="Enolase-like C-terminal domain"/>
    <property type="match status" value="1"/>
</dbReference>
<dbReference type="SMART" id="SM00922">
    <property type="entry name" value="MR_MLE"/>
    <property type="match status" value="1"/>
</dbReference>
<dbReference type="InterPro" id="IPR018110">
    <property type="entry name" value="Mandel_Rmase/mucon_lact_enz_CS"/>
</dbReference>
<dbReference type="GO" id="GO:0009063">
    <property type="term" value="P:amino acid catabolic process"/>
    <property type="evidence" value="ECO:0007669"/>
    <property type="project" value="InterPro"/>
</dbReference>
<dbReference type="Gene3D" id="3.30.390.10">
    <property type="entry name" value="Enolase-like, N-terminal domain"/>
    <property type="match status" value="1"/>
</dbReference>
<organism evidence="5 6">
    <name type="scientific">Candidatus Moanibacter tarae</name>
    <dbReference type="NCBI Taxonomy" id="2200854"/>
    <lineage>
        <taxon>Bacteria</taxon>
        <taxon>Pseudomonadati</taxon>
        <taxon>Verrucomicrobiota</taxon>
        <taxon>Opitutia</taxon>
        <taxon>Puniceicoccales</taxon>
        <taxon>Puniceicoccales incertae sedis</taxon>
        <taxon>Candidatus Moanibacter</taxon>
    </lineage>
</organism>
<keyword evidence="2" id="KW-0479">Metal-binding</keyword>
<dbReference type="InterPro" id="IPR013342">
    <property type="entry name" value="Mandelate_racemase_C"/>
</dbReference>
<gene>
    <name evidence="5" type="primary">rhmD_2</name>
    <name evidence="5" type="ORF">DF168_00979</name>
</gene>
<sequence length="385" mass="42432">MLSNSFSPVKGELRISEVSAYSVRLWQHTNQGGLPIFKSDDDAARRHYHGPFAQLVSAIVAVIRTDEGITGFGLGGGGRVAVEIIDGHLRNLLVGTNPLNVDMLWEQLYLAGSYYGRRGVFVMALSALDNALWDIIGKFTSKPVYRLIGLQPKKRILGYKTDGNIKKALNNGFQHFKVNPPCGFADGSAGIKSNLETLGNVRDLIGPNCTLMIDCSARWENVEYTLEMARRLQAVNLHWIEEPLFPDDLEGYARLVREMRGPLIASGEHEYTQYGFSELIRRNAVQVLQPDVTWSGGVTAVRKIAKMAADDGLSFCPHRGGSLYGLPIALNSGICPFVESFGTGDDGTEIMNAITAPFKDGYYYPSDEPGFGTGLNEEMIQEYRL</sequence>
<evidence type="ECO:0000256" key="1">
    <source>
        <dbReference type="ARBA" id="ARBA00001946"/>
    </source>
</evidence>
<evidence type="ECO:0000259" key="4">
    <source>
        <dbReference type="SMART" id="SM00922"/>
    </source>
</evidence>
<dbReference type="InterPro" id="IPR029017">
    <property type="entry name" value="Enolase-like_N"/>
</dbReference>